<keyword evidence="3" id="KW-0804">Transcription</keyword>
<dbReference type="AlphaFoldDB" id="A0A375I598"/>
<dbReference type="SUPFAM" id="SSF46689">
    <property type="entry name" value="Homeodomain-like"/>
    <property type="match status" value="1"/>
</dbReference>
<dbReference type="OrthoDB" id="9806334at2"/>
<accession>A0A375I598</accession>
<dbReference type="Proteomes" id="UP000265962">
    <property type="component" value="Unassembled WGS sequence"/>
</dbReference>
<dbReference type="PANTHER" id="PTHR30055:SF234">
    <property type="entry name" value="HTH-TYPE TRANSCRIPTIONAL REGULATOR BETI"/>
    <property type="match status" value="1"/>
</dbReference>
<dbReference type="Pfam" id="PF00440">
    <property type="entry name" value="TetR_N"/>
    <property type="match status" value="1"/>
</dbReference>
<proteinExistence type="predicted"/>
<evidence type="ECO:0000256" key="4">
    <source>
        <dbReference type="PROSITE-ProRule" id="PRU00335"/>
    </source>
</evidence>
<dbReference type="Gene3D" id="1.10.357.10">
    <property type="entry name" value="Tetracycline Repressor, domain 2"/>
    <property type="match status" value="1"/>
</dbReference>
<evidence type="ECO:0000313" key="6">
    <source>
        <dbReference type="EMBL" id="SPF68649.1"/>
    </source>
</evidence>
<dbReference type="EMBL" id="OMOH01000005">
    <property type="protein sequence ID" value="SPF68649.1"/>
    <property type="molecule type" value="Genomic_DNA"/>
</dbReference>
<dbReference type="PANTHER" id="PTHR30055">
    <property type="entry name" value="HTH-TYPE TRANSCRIPTIONAL REGULATOR RUTR"/>
    <property type="match status" value="1"/>
</dbReference>
<feature type="DNA-binding region" description="H-T-H motif" evidence="4">
    <location>
        <begin position="37"/>
        <end position="56"/>
    </location>
</feature>
<evidence type="ECO:0000256" key="1">
    <source>
        <dbReference type="ARBA" id="ARBA00023015"/>
    </source>
</evidence>
<reference evidence="7" key="1">
    <citation type="submission" date="2018-02" db="EMBL/GenBank/DDBJ databases">
        <authorList>
            <person name="Hornung B."/>
        </authorList>
    </citation>
    <scope>NUCLEOTIDE SEQUENCE [LARGE SCALE GENOMIC DNA]</scope>
</reference>
<sequence>MAGPPGRPRRGETRDSRQVILDATVAIIKERGAGAVRVRDVCERAGVSTGTFYHHFENKDDLLMFFVRDGFFPATDLRTPRDDPAGRIVELYSSLMSAYVAMGEDFMKSFYTTDNAALSASFGQTDGRFPPGSVMAVSEEEITVAVSSGLLPGVRDVHQAAADICTLVKGCVFEWCLSGADLDLGEMIDRLIRDHLRAWGLRDRTR</sequence>
<dbReference type="GO" id="GO:0003700">
    <property type="term" value="F:DNA-binding transcription factor activity"/>
    <property type="evidence" value="ECO:0007669"/>
    <property type="project" value="TreeGrafter"/>
</dbReference>
<evidence type="ECO:0000259" key="5">
    <source>
        <dbReference type="PROSITE" id="PS50977"/>
    </source>
</evidence>
<dbReference type="PRINTS" id="PR00455">
    <property type="entry name" value="HTHTETR"/>
</dbReference>
<dbReference type="RefSeq" id="WP_119715792.1">
    <property type="nucleotide sequence ID" value="NZ_OMOH01000005.1"/>
</dbReference>
<evidence type="ECO:0000313" key="7">
    <source>
        <dbReference type="Proteomes" id="UP000265962"/>
    </source>
</evidence>
<dbReference type="InterPro" id="IPR050109">
    <property type="entry name" value="HTH-type_TetR-like_transc_reg"/>
</dbReference>
<feature type="domain" description="HTH tetR-type" evidence="5">
    <location>
        <begin position="14"/>
        <end position="74"/>
    </location>
</feature>
<protein>
    <submittedName>
        <fullName evidence="6">DNA-binding HTH domain, TetR-type</fullName>
    </submittedName>
</protein>
<evidence type="ECO:0000256" key="3">
    <source>
        <dbReference type="ARBA" id="ARBA00023163"/>
    </source>
</evidence>
<keyword evidence="7" id="KW-1185">Reference proteome</keyword>
<dbReference type="GO" id="GO:0000976">
    <property type="term" value="F:transcription cis-regulatory region binding"/>
    <property type="evidence" value="ECO:0007669"/>
    <property type="project" value="TreeGrafter"/>
</dbReference>
<dbReference type="InterPro" id="IPR001647">
    <property type="entry name" value="HTH_TetR"/>
</dbReference>
<dbReference type="PROSITE" id="PS50977">
    <property type="entry name" value="HTH_TETR_2"/>
    <property type="match status" value="1"/>
</dbReference>
<organism evidence="6 7">
    <name type="scientific">Propionibacterium ruminifibrarum</name>
    <dbReference type="NCBI Taxonomy" id="1962131"/>
    <lineage>
        <taxon>Bacteria</taxon>
        <taxon>Bacillati</taxon>
        <taxon>Actinomycetota</taxon>
        <taxon>Actinomycetes</taxon>
        <taxon>Propionibacteriales</taxon>
        <taxon>Propionibacteriaceae</taxon>
        <taxon>Propionibacterium</taxon>
    </lineage>
</organism>
<dbReference type="InterPro" id="IPR009057">
    <property type="entry name" value="Homeodomain-like_sf"/>
</dbReference>
<gene>
    <name evidence="6" type="ORF">PROPJV5_1631</name>
</gene>
<name>A0A375I598_9ACTN</name>
<keyword evidence="2 4" id="KW-0238">DNA-binding</keyword>
<evidence type="ECO:0000256" key="2">
    <source>
        <dbReference type="ARBA" id="ARBA00023125"/>
    </source>
</evidence>
<keyword evidence="1" id="KW-0805">Transcription regulation</keyword>